<dbReference type="InterPro" id="IPR023378">
    <property type="entry name" value="YheA/YmcA-like_dom_sf"/>
</dbReference>
<dbReference type="RefSeq" id="WP_006824178.1">
    <property type="nucleotide sequence ID" value="NZ_AOIL01000009.1"/>
</dbReference>
<evidence type="ECO:0008006" key="3">
    <source>
        <dbReference type="Google" id="ProtNLM"/>
    </source>
</evidence>
<evidence type="ECO:0000313" key="1">
    <source>
        <dbReference type="EMBL" id="ELY96318.1"/>
    </source>
</evidence>
<dbReference type="InterPro" id="IPR010368">
    <property type="entry name" value="Com_YlbF"/>
</dbReference>
<protein>
    <recommendedName>
        <fullName evidence="3">YlbF family regulator</fullName>
    </recommendedName>
</protein>
<dbReference type="AlphaFoldDB" id="M0AG35"/>
<dbReference type="OrthoDB" id="203899at2157"/>
<dbReference type="SUPFAM" id="SSF158622">
    <property type="entry name" value="YheA/YmcA-like"/>
    <property type="match status" value="1"/>
</dbReference>
<keyword evidence="2" id="KW-1185">Reference proteome</keyword>
<organism evidence="1 2">
    <name type="scientific">Natrialba taiwanensis DSM 12281</name>
    <dbReference type="NCBI Taxonomy" id="1230458"/>
    <lineage>
        <taxon>Archaea</taxon>
        <taxon>Methanobacteriati</taxon>
        <taxon>Methanobacteriota</taxon>
        <taxon>Stenosarchaea group</taxon>
        <taxon>Halobacteria</taxon>
        <taxon>Halobacteriales</taxon>
        <taxon>Natrialbaceae</taxon>
        <taxon>Natrialba</taxon>
    </lineage>
</organism>
<dbReference type="EMBL" id="AOIL01000009">
    <property type="protein sequence ID" value="ELY96318.1"/>
    <property type="molecule type" value="Genomic_DNA"/>
</dbReference>
<dbReference type="NCBIfam" id="NF041416">
    <property type="entry name" value="halo_CC_star_2"/>
    <property type="match status" value="1"/>
</dbReference>
<accession>M0AG35</accession>
<dbReference type="STRING" id="1230458.C484_01350"/>
<comment type="caution">
    <text evidence="1">The sequence shown here is derived from an EMBL/GenBank/DDBJ whole genome shotgun (WGS) entry which is preliminary data.</text>
</comment>
<dbReference type="PATRIC" id="fig|1230458.4.peg.254"/>
<dbReference type="Proteomes" id="UP000011648">
    <property type="component" value="Unassembled WGS sequence"/>
</dbReference>
<dbReference type="Gene3D" id="1.20.1500.10">
    <property type="entry name" value="YheA/YmcA-like"/>
    <property type="match status" value="1"/>
</dbReference>
<reference evidence="1 2" key="1">
    <citation type="journal article" date="2014" name="PLoS Genet.">
        <title>Phylogenetically driven sequencing of extremely halophilic archaea reveals strategies for static and dynamic osmo-response.</title>
        <authorList>
            <person name="Becker E.A."/>
            <person name="Seitzer P.M."/>
            <person name="Tritt A."/>
            <person name="Larsen D."/>
            <person name="Krusor M."/>
            <person name="Yao A.I."/>
            <person name="Wu D."/>
            <person name="Madern D."/>
            <person name="Eisen J.A."/>
            <person name="Darling A.E."/>
            <person name="Facciotti M.T."/>
        </authorList>
    </citation>
    <scope>NUCLEOTIDE SEQUENCE [LARGE SCALE GENOMIC DNA]</scope>
    <source>
        <strain evidence="1 2">DSM 12281</strain>
    </source>
</reference>
<sequence>MSEIQSADAAVEAKLQAFVETLKESSTYQEFTEASEALENDTKAMALLQEFQQKQKRMQRGGFDQSLMSELRDLKSEMSTNETIQRHQAAQEEVVELLQETNDVISEQIDREFAQSIGGECC</sequence>
<evidence type="ECO:0000313" key="2">
    <source>
        <dbReference type="Proteomes" id="UP000011648"/>
    </source>
</evidence>
<proteinExistence type="predicted"/>
<name>M0AG35_9EURY</name>
<gene>
    <name evidence="1" type="ORF">C484_01350</name>
</gene>
<dbReference type="Pfam" id="PF06133">
    <property type="entry name" value="Com_YlbF"/>
    <property type="match status" value="1"/>
</dbReference>